<dbReference type="PATRIC" id="fig|1056511.3.peg.3499"/>
<evidence type="ECO:0000256" key="3">
    <source>
        <dbReference type="ARBA" id="ARBA00022741"/>
    </source>
</evidence>
<keyword evidence="2" id="KW-0808">Transferase</keyword>
<dbReference type="Pfam" id="PF00069">
    <property type="entry name" value="Pkinase"/>
    <property type="match status" value="1"/>
</dbReference>
<dbReference type="AlphaFoldDB" id="L8J744"/>
<dbReference type="PANTHER" id="PTHR24345:SF0">
    <property type="entry name" value="CELL CYCLE SERINE_THREONINE-PROTEIN KINASE CDC5_MSD2"/>
    <property type="match status" value="1"/>
</dbReference>
<keyword evidence="1 7" id="KW-0723">Serine/threonine-protein kinase</keyword>
<evidence type="ECO:0000256" key="4">
    <source>
        <dbReference type="ARBA" id="ARBA00022777"/>
    </source>
</evidence>
<dbReference type="PROSITE" id="PS50011">
    <property type="entry name" value="PROTEIN_KINASE_DOM"/>
    <property type="match status" value="1"/>
</dbReference>
<protein>
    <submittedName>
        <fullName evidence="7">Serine/threonine protein kinase</fullName>
    </submittedName>
</protein>
<dbReference type="InterPro" id="IPR011009">
    <property type="entry name" value="Kinase-like_dom_sf"/>
</dbReference>
<keyword evidence="3" id="KW-0547">Nucleotide-binding</keyword>
<dbReference type="SMART" id="SM00220">
    <property type="entry name" value="S_TKc"/>
    <property type="match status" value="1"/>
</dbReference>
<dbReference type="InterPro" id="IPR000719">
    <property type="entry name" value="Prot_kinase_dom"/>
</dbReference>
<evidence type="ECO:0000259" key="6">
    <source>
        <dbReference type="PROSITE" id="PS50011"/>
    </source>
</evidence>
<sequence>MQTGQIIKGRYQIEKLIGHGGMCDVYQATDLVLKKAGVKASYVALKILQNEHLNQPGAAKILIREAKKTQQLSHPNIIRVYDFGADKTAHYLVMEWLDGETLEEVIKRSRPNGLNYPSAMKLLKQIISALQYAHCQGMVHADLKPSNIMLNRDGAIKIFDFGVSKALNLSADIYSAEIKDETNILCGYTPTYASPEMLKGEEPSVKDDIFAFSCIAYELLSSKHPFNRKPADLAERLQEKVFKPANISNSKWRVLKQGLEFEPSKRISNFDDFTKQINTRYWPQLTAAIAFCAVATATAYGFHLKNTKIENLIAQIQSSNSNTIDDSQFTNLTPEELLHTVNTFPESKTLLKDGLLRKHRGQIIEIYEQKINTILNQKERRYPDYYEIEKELNKIQQFYPDSLLITTLSTEISNSWQATADMLSERINTLLEQGNYASDSKGNDIYQLIADLGTVKKDYAFTPSAMAESTFTKQYNKTSDNRDLIGLSEIIRAGNIMFPQHSELLTSAVELKDAIQQIDTYYEQKKQGQNPQYPYKAADLFYENQFDNLKARLRKVRTVNQLDKLNGDVNKQAETLPEDFSPLIQIRLAMATRYLEFSDQFLQAKRERTASSVMKKANSLFAKVEQARSRSSS</sequence>
<gene>
    <name evidence="7" type="ORF">C942_02424</name>
</gene>
<dbReference type="SUPFAM" id="SSF56112">
    <property type="entry name" value="Protein kinase-like (PK-like)"/>
    <property type="match status" value="1"/>
</dbReference>
<evidence type="ECO:0000256" key="2">
    <source>
        <dbReference type="ARBA" id="ARBA00022679"/>
    </source>
</evidence>
<dbReference type="Proteomes" id="UP000011134">
    <property type="component" value="Unassembled WGS sequence"/>
</dbReference>
<accession>L8J744</accession>
<comment type="caution">
    <text evidence="7">The sequence shown here is derived from an EMBL/GenBank/DDBJ whole genome shotgun (WGS) entry which is preliminary data.</text>
</comment>
<dbReference type="Gene3D" id="1.10.510.10">
    <property type="entry name" value="Transferase(Phosphotransferase) domain 1"/>
    <property type="match status" value="1"/>
</dbReference>
<evidence type="ECO:0000313" key="8">
    <source>
        <dbReference type="Proteomes" id="UP000011134"/>
    </source>
</evidence>
<feature type="domain" description="Protein kinase" evidence="6">
    <location>
        <begin position="11"/>
        <end position="281"/>
    </location>
</feature>
<dbReference type="CDD" id="cd14014">
    <property type="entry name" value="STKc_PknB_like"/>
    <property type="match status" value="1"/>
</dbReference>
<evidence type="ECO:0000256" key="5">
    <source>
        <dbReference type="ARBA" id="ARBA00022840"/>
    </source>
</evidence>
<dbReference type="EMBL" id="AMZO01000025">
    <property type="protein sequence ID" value="ELR64611.1"/>
    <property type="molecule type" value="Genomic_DNA"/>
</dbReference>
<proteinExistence type="predicted"/>
<keyword evidence="8" id="KW-1185">Reference proteome</keyword>
<dbReference type="GO" id="GO:0004674">
    <property type="term" value="F:protein serine/threonine kinase activity"/>
    <property type="evidence" value="ECO:0007669"/>
    <property type="project" value="UniProtKB-KW"/>
</dbReference>
<keyword evidence="5" id="KW-0067">ATP-binding</keyword>
<keyword evidence="4 7" id="KW-0418">Kinase</keyword>
<organism evidence="7 8">
    <name type="scientific">Photobacterium marinum</name>
    <dbReference type="NCBI Taxonomy" id="1056511"/>
    <lineage>
        <taxon>Bacteria</taxon>
        <taxon>Pseudomonadati</taxon>
        <taxon>Pseudomonadota</taxon>
        <taxon>Gammaproteobacteria</taxon>
        <taxon>Vibrionales</taxon>
        <taxon>Vibrionaceae</taxon>
        <taxon>Photobacterium</taxon>
    </lineage>
</organism>
<dbReference type="PROSITE" id="PS00108">
    <property type="entry name" value="PROTEIN_KINASE_ST"/>
    <property type="match status" value="1"/>
</dbReference>
<evidence type="ECO:0000256" key="1">
    <source>
        <dbReference type="ARBA" id="ARBA00022527"/>
    </source>
</evidence>
<dbReference type="InterPro" id="IPR008271">
    <property type="entry name" value="Ser/Thr_kinase_AS"/>
</dbReference>
<dbReference type="GO" id="GO:0005524">
    <property type="term" value="F:ATP binding"/>
    <property type="evidence" value="ECO:0007669"/>
    <property type="project" value="UniProtKB-KW"/>
</dbReference>
<dbReference type="PANTHER" id="PTHR24345">
    <property type="entry name" value="SERINE/THREONINE-PROTEIN KINASE PLK"/>
    <property type="match status" value="1"/>
</dbReference>
<reference evidence="7 8" key="1">
    <citation type="submission" date="2012-12" db="EMBL/GenBank/DDBJ databases">
        <title>Genome Assembly of Photobacterium sp. AK15.</title>
        <authorList>
            <person name="Khatri I."/>
            <person name="Vaidya B."/>
            <person name="Srinivas T.N.R."/>
            <person name="Subramanian S."/>
            <person name="Pinnaka A."/>
        </authorList>
    </citation>
    <scope>NUCLEOTIDE SEQUENCE [LARGE SCALE GENOMIC DNA]</scope>
    <source>
        <strain evidence="7 8">AK15</strain>
    </source>
</reference>
<dbReference type="Gene3D" id="3.30.200.20">
    <property type="entry name" value="Phosphorylase Kinase, domain 1"/>
    <property type="match status" value="1"/>
</dbReference>
<evidence type="ECO:0000313" key="7">
    <source>
        <dbReference type="EMBL" id="ELR64611.1"/>
    </source>
</evidence>
<name>L8J744_9GAMM</name>